<gene>
    <name evidence="4" type="ORF">MCHLO_01221</name>
</gene>
<evidence type="ECO:0000259" key="2">
    <source>
        <dbReference type="PROSITE" id="PS50878"/>
    </source>
</evidence>
<dbReference type="Gene3D" id="3.30.420.10">
    <property type="entry name" value="Ribonuclease H-like superfamily/Ribonuclease H"/>
    <property type="match status" value="1"/>
</dbReference>
<feature type="domain" description="Reverse transcriptase" evidence="2">
    <location>
        <begin position="203"/>
        <end position="478"/>
    </location>
</feature>
<dbReference type="InterPro" id="IPR012337">
    <property type="entry name" value="RNaseH-like_sf"/>
</dbReference>
<evidence type="ECO:0000313" key="4">
    <source>
        <dbReference type="EMBL" id="GAT43545.1"/>
    </source>
</evidence>
<feature type="domain" description="RNase H type-1" evidence="3">
    <location>
        <begin position="679"/>
        <end position="819"/>
    </location>
</feature>
<dbReference type="Pfam" id="PF00078">
    <property type="entry name" value="RVT_1"/>
    <property type="match status" value="1"/>
</dbReference>
<dbReference type="InterPro" id="IPR036397">
    <property type="entry name" value="RNaseH_sf"/>
</dbReference>
<dbReference type="EMBL" id="DF839158">
    <property type="protein sequence ID" value="GAT43545.1"/>
    <property type="molecule type" value="Genomic_DNA"/>
</dbReference>
<dbReference type="InterPro" id="IPR000477">
    <property type="entry name" value="RT_dom"/>
</dbReference>
<dbReference type="PANTHER" id="PTHR33481">
    <property type="entry name" value="REVERSE TRANSCRIPTASE"/>
    <property type="match status" value="1"/>
</dbReference>
<evidence type="ECO:0000313" key="5">
    <source>
        <dbReference type="Proteomes" id="UP000815677"/>
    </source>
</evidence>
<evidence type="ECO:0000256" key="1">
    <source>
        <dbReference type="SAM" id="MobiDB-lite"/>
    </source>
</evidence>
<dbReference type="PROSITE" id="PS50878">
    <property type="entry name" value="RT_POL"/>
    <property type="match status" value="1"/>
</dbReference>
<keyword evidence="5" id="KW-1185">Reference proteome</keyword>
<dbReference type="PROSITE" id="PS50879">
    <property type="entry name" value="RNASE_H_1"/>
    <property type="match status" value="1"/>
</dbReference>
<dbReference type="CDD" id="cd01650">
    <property type="entry name" value="RT_nLTR_like"/>
    <property type="match status" value="1"/>
</dbReference>
<dbReference type="CDD" id="cd09276">
    <property type="entry name" value="Rnase_HI_RT_non_LTR"/>
    <property type="match status" value="1"/>
</dbReference>
<evidence type="ECO:0008006" key="6">
    <source>
        <dbReference type="Google" id="ProtNLM"/>
    </source>
</evidence>
<reference evidence="4" key="1">
    <citation type="submission" date="2014-09" db="EMBL/GenBank/DDBJ databases">
        <title>Genome sequence of the luminous mushroom Mycena chlorophos for searching fungal bioluminescence genes.</title>
        <authorList>
            <person name="Tanaka Y."/>
            <person name="Kasuga D."/>
            <person name="Oba Y."/>
            <person name="Hase S."/>
            <person name="Sato K."/>
            <person name="Oba Y."/>
            <person name="Sakakibara Y."/>
        </authorList>
    </citation>
    <scope>NUCLEOTIDE SEQUENCE</scope>
</reference>
<organism evidence="4 5">
    <name type="scientific">Mycena chlorophos</name>
    <name type="common">Agaric fungus</name>
    <name type="synonym">Agaricus chlorophos</name>
    <dbReference type="NCBI Taxonomy" id="658473"/>
    <lineage>
        <taxon>Eukaryota</taxon>
        <taxon>Fungi</taxon>
        <taxon>Dikarya</taxon>
        <taxon>Basidiomycota</taxon>
        <taxon>Agaricomycotina</taxon>
        <taxon>Agaricomycetes</taxon>
        <taxon>Agaricomycetidae</taxon>
        <taxon>Agaricales</taxon>
        <taxon>Marasmiineae</taxon>
        <taxon>Mycenaceae</taxon>
        <taxon>Mycena</taxon>
    </lineage>
</organism>
<evidence type="ECO:0000259" key="3">
    <source>
        <dbReference type="PROSITE" id="PS50879"/>
    </source>
</evidence>
<name>A0ABQ0KY63_MYCCL</name>
<protein>
    <recommendedName>
        <fullName evidence="6">Reverse transcriptase</fullName>
    </recommendedName>
</protein>
<sequence>MLTEHFQDALKQSTPVSKPSPYTRRWWTRELSTLRRRYHKAASKARRARATEDHLLEMAERKREYFQAIRAQKRKHWKEWLEETTERSVWLAYKYAAAPANPTASRVPPLKRADGSVASSSQEKCSLLLDTFFPPPPPADLSDTHDVEHDDQLPHWKVTAHEILHAIRDLSPFKAPGNPGIPNIAIQKAAEKVAPILTAIANASFALAYHPTEWRVFTTITLRKPGKDDYSLPEAYRPIALEDTFSKVVESVVAKRLITLAEENGLLPKHAFGGRPGRTTSDAVLLLVQRIKDSWRRGEVTSALFLDISQAFPTVSHERLLFNLRKRRVPKEVVRWVQSFLSDRKTTLKFDDLTSEPRDASFGIPQGSPMSPVLYLFYAADLLEICDADFRHQLALGFIDDTAIVVSGPLIEANVAVLEQLCIVALEWSRTHACRFDVKKFQLLHFTWNGRKYTAVPVRVDGLTILPSDTAIYLGFVLDRMLNWKSHVERAIAKGTAAMLAVMRLTRPTVGMPHSFVRRLYISVVLPKMEYGLVAWYQPIRGDGRKKGSVGVATQLGRVQRDAVRMITGAFKTTATDVMEFHAFVEPVSIRLNRTARNNALKLASLPNSHPLSRHVHWCAAHYVRRHRTPLHELFNAFPDTFEVETIDPTPTRLTWSPCFTWAIAPSKDEAIKRVADVEEGEMVVYSDGSGYRNGVGAAAVAEWNGQRFSRRFFLGPMSAHTVFEGEVLGAVLALDIARQTSRVRSITIRLDNQACIQALAANHPQPGQYLIREFHRQLDALLKAKPSLQDRICITGVPGHCDVEGNKWADVAAKEAAEGARDVVFRGKVGLFQADLPTSVAARRAEGKRKARAEWKDAWSQSTRARKLAPIDKSPPAARVLRLYKERTRAEASIITQLRTGHIGLNACLHRIKVVDSPMCVNCGEPETVGHFLLKCRRYVLARHSLRTALPSRSPFNLSSLLSHKNITHTLQFLKNTQCFPQYFRKTPS</sequence>
<feature type="region of interest" description="Disordered" evidence="1">
    <location>
        <begin position="1"/>
        <end position="21"/>
    </location>
</feature>
<dbReference type="InterPro" id="IPR043502">
    <property type="entry name" value="DNA/RNA_pol_sf"/>
</dbReference>
<dbReference type="PANTHER" id="PTHR33481:SF1">
    <property type="entry name" value="ENDONUCLEASE_EXONUCLEASE_PHOSPHATASE DOMAIN-CONTAINING PROTEIN-RELATED"/>
    <property type="match status" value="1"/>
</dbReference>
<dbReference type="Proteomes" id="UP000815677">
    <property type="component" value="Unassembled WGS sequence"/>
</dbReference>
<proteinExistence type="predicted"/>
<dbReference type="SUPFAM" id="SSF53098">
    <property type="entry name" value="Ribonuclease H-like"/>
    <property type="match status" value="1"/>
</dbReference>
<accession>A0ABQ0KY63</accession>
<dbReference type="InterPro" id="IPR002156">
    <property type="entry name" value="RNaseH_domain"/>
</dbReference>
<dbReference type="SUPFAM" id="SSF56672">
    <property type="entry name" value="DNA/RNA polymerases"/>
    <property type="match status" value="1"/>
</dbReference>